<dbReference type="GO" id="GO:0005743">
    <property type="term" value="C:mitochondrial inner membrane"/>
    <property type="evidence" value="ECO:0007669"/>
    <property type="project" value="UniProtKB-SubCell"/>
</dbReference>
<dbReference type="EMBL" id="OU503055">
    <property type="protein sequence ID" value="CAI9783553.1"/>
    <property type="molecule type" value="Genomic_DNA"/>
</dbReference>
<dbReference type="PANTHER" id="PTHR13619">
    <property type="entry name" value="PHOSPHATIDATE CYTIDYLYLTRANSFERASE, MITOCHONDRIAL"/>
    <property type="match status" value="1"/>
</dbReference>
<keyword evidence="17" id="KW-1208">Phospholipid metabolism</keyword>
<name>A0AAD2EBT3_9LAMI</name>
<evidence type="ECO:0000256" key="14">
    <source>
        <dbReference type="ARBA" id="ARBA00023128"/>
    </source>
</evidence>
<comment type="cofactor">
    <cofactor evidence="1">
        <name>Mg(2+)</name>
        <dbReference type="ChEBI" id="CHEBI:18420"/>
    </cofactor>
</comment>
<proteinExistence type="inferred from homology"/>
<organism evidence="19 20">
    <name type="scientific">Fraxinus pennsylvanica</name>
    <dbReference type="NCBI Taxonomy" id="56036"/>
    <lineage>
        <taxon>Eukaryota</taxon>
        <taxon>Viridiplantae</taxon>
        <taxon>Streptophyta</taxon>
        <taxon>Embryophyta</taxon>
        <taxon>Tracheophyta</taxon>
        <taxon>Spermatophyta</taxon>
        <taxon>Magnoliopsida</taxon>
        <taxon>eudicotyledons</taxon>
        <taxon>Gunneridae</taxon>
        <taxon>Pentapetalae</taxon>
        <taxon>asterids</taxon>
        <taxon>lamiids</taxon>
        <taxon>Lamiales</taxon>
        <taxon>Oleaceae</taxon>
        <taxon>Oleeae</taxon>
        <taxon>Fraxinus</taxon>
    </lineage>
</organism>
<dbReference type="GO" id="GO:0032049">
    <property type="term" value="P:cardiolipin biosynthetic process"/>
    <property type="evidence" value="ECO:0007669"/>
    <property type="project" value="InterPro"/>
</dbReference>
<comment type="pathway">
    <text evidence="4">Lipid metabolism.</text>
</comment>
<keyword evidence="15" id="KW-0472">Membrane</keyword>
<gene>
    <name evidence="19" type="ORF">FPE_LOCUS31074</name>
</gene>
<keyword evidence="8" id="KW-0444">Lipid biosynthesis</keyword>
<evidence type="ECO:0000313" key="20">
    <source>
        <dbReference type="Proteomes" id="UP000834106"/>
    </source>
</evidence>
<evidence type="ECO:0000256" key="8">
    <source>
        <dbReference type="ARBA" id="ARBA00022516"/>
    </source>
</evidence>
<evidence type="ECO:0000256" key="12">
    <source>
        <dbReference type="ARBA" id="ARBA00022842"/>
    </source>
</evidence>
<evidence type="ECO:0000256" key="15">
    <source>
        <dbReference type="ARBA" id="ARBA00023136"/>
    </source>
</evidence>
<keyword evidence="10" id="KW-0548">Nucleotidyltransferase</keyword>
<evidence type="ECO:0000256" key="18">
    <source>
        <dbReference type="ARBA" id="ARBA00029893"/>
    </source>
</evidence>
<keyword evidence="9" id="KW-0808">Transferase</keyword>
<keyword evidence="14" id="KW-0496">Mitochondrion</keyword>
<dbReference type="InterPro" id="IPR015222">
    <property type="entry name" value="Tam41"/>
</dbReference>
<dbReference type="GO" id="GO:0004605">
    <property type="term" value="F:phosphatidate cytidylyltransferase activity"/>
    <property type="evidence" value="ECO:0007669"/>
    <property type="project" value="UniProtKB-EC"/>
</dbReference>
<dbReference type="PANTHER" id="PTHR13619:SF0">
    <property type="entry name" value="PHOSPHATIDATE CYTIDYLYLTRANSFERASE, MITOCHONDRIAL"/>
    <property type="match status" value="1"/>
</dbReference>
<dbReference type="EC" id="2.7.7.41" evidence="6"/>
<dbReference type="Pfam" id="PF09139">
    <property type="entry name" value="Tam41_Mmp37"/>
    <property type="match status" value="2"/>
</dbReference>
<comment type="pathway">
    <text evidence="3">Phospholipid metabolism; CDP-diacylglycerol biosynthesis; CDP-diacylglycerol from sn-glycerol 3-phosphate: step 3/3.</text>
</comment>
<reference evidence="19" key="1">
    <citation type="submission" date="2023-05" db="EMBL/GenBank/DDBJ databases">
        <authorList>
            <person name="Huff M."/>
        </authorList>
    </citation>
    <scope>NUCLEOTIDE SEQUENCE</scope>
</reference>
<keyword evidence="16" id="KW-0594">Phospholipid biosynthesis</keyword>
<keyword evidence="12" id="KW-0460">Magnesium</keyword>
<comment type="subcellular location">
    <subcellularLocation>
        <location evidence="2">Mitochondrion inner membrane</location>
        <topology evidence="2">Peripheral membrane protein</topology>
        <orientation evidence="2">Matrix side</orientation>
    </subcellularLocation>
</comment>
<evidence type="ECO:0000313" key="19">
    <source>
        <dbReference type="EMBL" id="CAI9783553.1"/>
    </source>
</evidence>
<dbReference type="AlphaFoldDB" id="A0AAD2EBT3"/>
<evidence type="ECO:0000256" key="6">
    <source>
        <dbReference type="ARBA" id="ARBA00012487"/>
    </source>
</evidence>
<evidence type="ECO:0000256" key="17">
    <source>
        <dbReference type="ARBA" id="ARBA00023264"/>
    </source>
</evidence>
<evidence type="ECO:0000256" key="11">
    <source>
        <dbReference type="ARBA" id="ARBA00022792"/>
    </source>
</evidence>
<evidence type="ECO:0000256" key="1">
    <source>
        <dbReference type="ARBA" id="ARBA00001946"/>
    </source>
</evidence>
<dbReference type="GO" id="GO:0016024">
    <property type="term" value="P:CDP-diacylglycerol biosynthetic process"/>
    <property type="evidence" value="ECO:0007669"/>
    <property type="project" value="TreeGrafter"/>
</dbReference>
<keyword evidence="20" id="KW-1185">Reference proteome</keyword>
<sequence>MESEKRAELKSLLEILPPVDFCYIYGCILHPNNLDKTSMIDYIIGVQYPQQWHTEIANVADTIGVGVHFNPFVAHNDKAFRYGVDRMHDLIQDILGWERFYLGGRLQKPVNILVDDLAVENLNCVNLKAATSAALLLLPSKFSEAYFLNKFVVQYRDPSLLTHP</sequence>
<evidence type="ECO:0000256" key="3">
    <source>
        <dbReference type="ARBA" id="ARBA00005119"/>
    </source>
</evidence>
<keyword evidence="11" id="KW-0999">Mitochondrion inner membrane</keyword>
<evidence type="ECO:0000256" key="5">
    <source>
        <dbReference type="ARBA" id="ARBA00005458"/>
    </source>
</evidence>
<evidence type="ECO:0000256" key="13">
    <source>
        <dbReference type="ARBA" id="ARBA00023098"/>
    </source>
</evidence>
<evidence type="ECO:0000256" key="16">
    <source>
        <dbReference type="ARBA" id="ARBA00023209"/>
    </source>
</evidence>
<evidence type="ECO:0000256" key="7">
    <source>
        <dbReference type="ARBA" id="ARBA00018337"/>
    </source>
</evidence>
<evidence type="ECO:0000256" key="10">
    <source>
        <dbReference type="ARBA" id="ARBA00022695"/>
    </source>
</evidence>
<comment type="similarity">
    <text evidence="5">Belongs to the TAM41 family.</text>
</comment>
<keyword evidence="13" id="KW-0443">Lipid metabolism</keyword>
<evidence type="ECO:0000256" key="9">
    <source>
        <dbReference type="ARBA" id="ARBA00022679"/>
    </source>
</evidence>
<protein>
    <recommendedName>
        <fullName evidence="7">Phosphatidate cytidylyltransferase, mitochondrial</fullName>
        <ecNumber evidence="6">2.7.7.41</ecNumber>
    </recommendedName>
    <alternativeName>
        <fullName evidence="18">CDP-diacylglycerol synthase</fullName>
    </alternativeName>
</protein>
<accession>A0AAD2EBT3</accession>
<evidence type="ECO:0000256" key="2">
    <source>
        <dbReference type="ARBA" id="ARBA00004443"/>
    </source>
</evidence>
<evidence type="ECO:0000256" key="4">
    <source>
        <dbReference type="ARBA" id="ARBA00005189"/>
    </source>
</evidence>
<dbReference type="Proteomes" id="UP000834106">
    <property type="component" value="Chromosome 20"/>
</dbReference>